<dbReference type="Ensembl" id="ENSCVAT00000024703.1">
    <property type="protein sequence ID" value="ENSCVAP00000030617.1"/>
    <property type="gene ID" value="ENSCVAG00000019275.1"/>
</dbReference>
<evidence type="ECO:0000313" key="3">
    <source>
        <dbReference type="Proteomes" id="UP000265020"/>
    </source>
</evidence>
<feature type="transmembrane region" description="Helical" evidence="1">
    <location>
        <begin position="123"/>
        <end position="142"/>
    </location>
</feature>
<evidence type="ECO:0000256" key="1">
    <source>
        <dbReference type="SAM" id="Phobius"/>
    </source>
</evidence>
<sequence length="147" mass="16151">MNPAHPIEAVPLRDRKYGWNTRQNDGPKIIQHTSLNIPSEPQKDHLILGCFGFHLNSGSNENQMVLCFVLPYCPLVCVFLSPWLPRCLLSHLLIVCSLALPLSLSAIYALPLLSLFVGSLSLLSSHAVVYGFCLSLGPCVLFPQVSP</sequence>
<dbReference type="Proteomes" id="UP000265020">
    <property type="component" value="Unassembled WGS sequence"/>
</dbReference>
<reference evidence="2" key="2">
    <citation type="submission" date="2025-09" db="UniProtKB">
        <authorList>
            <consortium name="Ensembl"/>
        </authorList>
    </citation>
    <scope>IDENTIFICATION</scope>
</reference>
<keyword evidence="1" id="KW-1133">Transmembrane helix</keyword>
<accession>A0A3Q2EEC2</accession>
<name>A0A3Q2EEC2_CYPVA</name>
<feature type="transmembrane region" description="Helical" evidence="1">
    <location>
        <begin position="92"/>
        <end position="117"/>
    </location>
</feature>
<feature type="transmembrane region" description="Helical" evidence="1">
    <location>
        <begin position="63"/>
        <end position="80"/>
    </location>
</feature>
<keyword evidence="3" id="KW-1185">Reference proteome</keyword>
<dbReference type="AlphaFoldDB" id="A0A3Q2EEC2"/>
<proteinExistence type="predicted"/>
<protein>
    <submittedName>
        <fullName evidence="2">Uncharacterized protein</fullName>
    </submittedName>
</protein>
<keyword evidence="1" id="KW-0812">Transmembrane</keyword>
<evidence type="ECO:0000313" key="2">
    <source>
        <dbReference type="Ensembl" id="ENSCVAP00000030617.1"/>
    </source>
</evidence>
<keyword evidence="1" id="KW-0472">Membrane</keyword>
<organism evidence="2 3">
    <name type="scientific">Cyprinodon variegatus</name>
    <name type="common">Sheepshead minnow</name>
    <dbReference type="NCBI Taxonomy" id="28743"/>
    <lineage>
        <taxon>Eukaryota</taxon>
        <taxon>Metazoa</taxon>
        <taxon>Chordata</taxon>
        <taxon>Craniata</taxon>
        <taxon>Vertebrata</taxon>
        <taxon>Euteleostomi</taxon>
        <taxon>Actinopterygii</taxon>
        <taxon>Neopterygii</taxon>
        <taxon>Teleostei</taxon>
        <taxon>Neoteleostei</taxon>
        <taxon>Acanthomorphata</taxon>
        <taxon>Ovalentaria</taxon>
        <taxon>Atherinomorphae</taxon>
        <taxon>Cyprinodontiformes</taxon>
        <taxon>Cyprinodontidae</taxon>
        <taxon>Cyprinodon</taxon>
    </lineage>
</organism>
<reference evidence="2" key="1">
    <citation type="submission" date="2025-08" db="UniProtKB">
        <authorList>
            <consortium name="Ensembl"/>
        </authorList>
    </citation>
    <scope>IDENTIFICATION</scope>
</reference>